<gene>
    <name evidence="1" type="ORF">M9H77_01659</name>
</gene>
<sequence>MEVMLHSSTFLLPTIPADNDKLPSLTYSLVILNQSLPRFTPLLWKHAQLRVCADGGANRLHDDLPSFFPNEDVLAVRKTFKPDVIKGDMDSVRDDVLHFYSNLGTKIVDASHDQETTDLHKCVDYIHDLTDVDKSNLCILVVGALGGRFDHEIGNVNVLCRFSTTRIILMNDDCLIQLLPGTHHHEIHIQHSVEGPHCGLIPIGMPSRSTTTTGLQWDLTNTEMRFGGLVSTSNIVKENIITVHSESDLLWTISIRKPQFVQQNS</sequence>
<name>A0ACC0C6D8_CATRO</name>
<proteinExistence type="predicted"/>
<accession>A0ACC0C6D8</accession>
<evidence type="ECO:0000313" key="1">
    <source>
        <dbReference type="EMBL" id="KAI5680432.1"/>
    </source>
</evidence>
<evidence type="ECO:0000313" key="2">
    <source>
        <dbReference type="Proteomes" id="UP001060085"/>
    </source>
</evidence>
<keyword evidence="2" id="KW-1185">Reference proteome</keyword>
<comment type="caution">
    <text evidence="1">The sequence shown here is derived from an EMBL/GenBank/DDBJ whole genome shotgun (WGS) entry which is preliminary data.</text>
</comment>
<dbReference type="Proteomes" id="UP001060085">
    <property type="component" value="Linkage Group LG01"/>
</dbReference>
<reference evidence="2" key="1">
    <citation type="journal article" date="2023" name="Nat. Plants">
        <title>Single-cell RNA sequencing provides a high-resolution roadmap for understanding the multicellular compartmentation of specialized metabolism.</title>
        <authorList>
            <person name="Sun S."/>
            <person name="Shen X."/>
            <person name="Li Y."/>
            <person name="Li Y."/>
            <person name="Wang S."/>
            <person name="Li R."/>
            <person name="Zhang H."/>
            <person name="Shen G."/>
            <person name="Guo B."/>
            <person name="Wei J."/>
            <person name="Xu J."/>
            <person name="St-Pierre B."/>
            <person name="Chen S."/>
            <person name="Sun C."/>
        </authorList>
    </citation>
    <scope>NUCLEOTIDE SEQUENCE [LARGE SCALE GENOMIC DNA]</scope>
</reference>
<organism evidence="1 2">
    <name type="scientific">Catharanthus roseus</name>
    <name type="common">Madagascar periwinkle</name>
    <name type="synonym">Vinca rosea</name>
    <dbReference type="NCBI Taxonomy" id="4058"/>
    <lineage>
        <taxon>Eukaryota</taxon>
        <taxon>Viridiplantae</taxon>
        <taxon>Streptophyta</taxon>
        <taxon>Embryophyta</taxon>
        <taxon>Tracheophyta</taxon>
        <taxon>Spermatophyta</taxon>
        <taxon>Magnoliopsida</taxon>
        <taxon>eudicotyledons</taxon>
        <taxon>Gunneridae</taxon>
        <taxon>Pentapetalae</taxon>
        <taxon>asterids</taxon>
        <taxon>lamiids</taxon>
        <taxon>Gentianales</taxon>
        <taxon>Apocynaceae</taxon>
        <taxon>Rauvolfioideae</taxon>
        <taxon>Vinceae</taxon>
        <taxon>Catharanthinae</taxon>
        <taxon>Catharanthus</taxon>
    </lineage>
</organism>
<dbReference type="EMBL" id="CM044701">
    <property type="protein sequence ID" value="KAI5680432.1"/>
    <property type="molecule type" value="Genomic_DNA"/>
</dbReference>
<protein>
    <submittedName>
        <fullName evidence="1">Uncharacterized protein</fullName>
    </submittedName>
</protein>